<dbReference type="PANTHER" id="PTHR13298:SF11">
    <property type="entry name" value="RAPAMYCIN-INSENSITIVE COMPANION OF MTOR"/>
    <property type="match status" value="1"/>
</dbReference>
<protein>
    <recommendedName>
        <fullName evidence="2">Rapamycin-insensitive companion of mTOR domain-containing protein</fullName>
    </recommendedName>
</protein>
<accession>A0AAD5X4F8</accession>
<evidence type="ECO:0000313" key="3">
    <source>
        <dbReference type="EMBL" id="KAJ3054639.1"/>
    </source>
</evidence>
<dbReference type="GO" id="GO:0038203">
    <property type="term" value="P:TORC2 signaling"/>
    <property type="evidence" value="ECO:0007669"/>
    <property type="project" value="TreeGrafter"/>
</dbReference>
<name>A0AAD5X4F8_9FUNG</name>
<sequence length="368" mass="41094">MDYWYETGNIYYVMRLELSLGRALSAKVPRPHGFLETSRRADEEMEPDNQEMDGTVPPHFYGELTKTNEGCDLLRRSGHFQGFANIIREFGSAVSDIQSLLYLKSTLWAVGNIGATETGLPFLLKEDIIKDIIAIAENSPILSLRGTAFYVLGLVARTAAGVDALEEHGWESVLSPSGQFEGLCVPANPSTFLRIQPCAFKGSWPTRKIGMAAGDFDDTEQQILKFIGNMSNQVLSTAAGKTLSRMTREHAQYFAKMELYIEVLRMLSIYHYRLTIRRFIQELFERIPFTDAALERLDLLEGLRVDVEDALCEDGSAGGLGGMSNSDEEEDDGESYTSETHEAPRGEDKKKVPDNRIVLQPLNVTKGF</sequence>
<comment type="caution">
    <text evidence="3">The sequence shown here is derived from an EMBL/GenBank/DDBJ whole genome shotgun (WGS) entry which is preliminary data.</text>
</comment>
<evidence type="ECO:0000256" key="1">
    <source>
        <dbReference type="SAM" id="MobiDB-lite"/>
    </source>
</evidence>
<feature type="compositionally biased region" description="Basic and acidic residues" evidence="1">
    <location>
        <begin position="339"/>
        <end position="354"/>
    </location>
</feature>
<proteinExistence type="predicted"/>
<dbReference type="InterPro" id="IPR029452">
    <property type="entry name" value="RICTOR_V"/>
</dbReference>
<reference evidence="3" key="1">
    <citation type="submission" date="2020-05" db="EMBL/GenBank/DDBJ databases">
        <title>Phylogenomic resolution of chytrid fungi.</title>
        <authorList>
            <person name="Stajich J.E."/>
            <person name="Amses K."/>
            <person name="Simmons R."/>
            <person name="Seto K."/>
            <person name="Myers J."/>
            <person name="Bonds A."/>
            <person name="Quandt C.A."/>
            <person name="Barry K."/>
            <person name="Liu P."/>
            <person name="Grigoriev I."/>
            <person name="Longcore J.E."/>
            <person name="James T.Y."/>
        </authorList>
    </citation>
    <scope>NUCLEOTIDE SEQUENCE</scope>
    <source>
        <strain evidence="3">JEL0318</strain>
    </source>
</reference>
<dbReference type="SMART" id="SM01310">
    <property type="entry name" value="RICTOR_V"/>
    <property type="match status" value="1"/>
</dbReference>
<gene>
    <name evidence="3" type="ORF">HK097_001247</name>
</gene>
<evidence type="ECO:0000259" key="2">
    <source>
        <dbReference type="SMART" id="SM01310"/>
    </source>
</evidence>
<dbReference type="GO" id="GO:0031932">
    <property type="term" value="C:TORC2 complex"/>
    <property type="evidence" value="ECO:0007669"/>
    <property type="project" value="InterPro"/>
</dbReference>
<keyword evidence="4" id="KW-1185">Reference proteome</keyword>
<dbReference type="PANTHER" id="PTHR13298">
    <property type="entry name" value="CYTOSOLIC REGULATOR PIANISSIMO"/>
    <property type="match status" value="1"/>
</dbReference>
<dbReference type="InterPro" id="IPR028268">
    <property type="entry name" value="Pianissimo_fam"/>
</dbReference>
<organism evidence="3 4">
    <name type="scientific">Rhizophlyctis rosea</name>
    <dbReference type="NCBI Taxonomy" id="64517"/>
    <lineage>
        <taxon>Eukaryota</taxon>
        <taxon>Fungi</taxon>
        <taxon>Fungi incertae sedis</taxon>
        <taxon>Chytridiomycota</taxon>
        <taxon>Chytridiomycota incertae sedis</taxon>
        <taxon>Chytridiomycetes</taxon>
        <taxon>Rhizophlyctidales</taxon>
        <taxon>Rhizophlyctidaceae</taxon>
        <taxon>Rhizophlyctis</taxon>
    </lineage>
</organism>
<feature type="domain" description="Rapamycin-insensitive companion of mTOR" evidence="2">
    <location>
        <begin position="100"/>
        <end position="172"/>
    </location>
</feature>
<evidence type="ECO:0000313" key="4">
    <source>
        <dbReference type="Proteomes" id="UP001212841"/>
    </source>
</evidence>
<dbReference type="Proteomes" id="UP001212841">
    <property type="component" value="Unassembled WGS sequence"/>
</dbReference>
<dbReference type="EMBL" id="JADGJD010000124">
    <property type="protein sequence ID" value="KAJ3054639.1"/>
    <property type="molecule type" value="Genomic_DNA"/>
</dbReference>
<feature type="region of interest" description="Disordered" evidence="1">
    <location>
        <begin position="315"/>
        <end position="356"/>
    </location>
</feature>
<dbReference type="AlphaFoldDB" id="A0AAD5X4F8"/>
<dbReference type="Pfam" id="PF14668">
    <property type="entry name" value="RICTOR_V"/>
    <property type="match status" value="1"/>
</dbReference>